<accession>A0A0R2UHU2</accession>
<dbReference type="GO" id="GO:0005524">
    <property type="term" value="F:ATP binding"/>
    <property type="evidence" value="ECO:0007669"/>
    <property type="project" value="UniProtKB-KW"/>
</dbReference>
<dbReference type="InterPro" id="IPR006195">
    <property type="entry name" value="aa-tRNA-synth_II"/>
</dbReference>
<dbReference type="NCBIfam" id="TIGR00462">
    <property type="entry name" value="genX"/>
    <property type="match status" value="1"/>
</dbReference>
<protein>
    <submittedName>
        <fullName evidence="7">PoxB regulator PoxA</fullName>
        <ecNumber evidence="7">6.1.1.6</ecNumber>
    </submittedName>
</protein>
<dbReference type="PANTHER" id="PTHR42918">
    <property type="entry name" value="LYSYL-TRNA SYNTHETASE"/>
    <property type="match status" value="1"/>
</dbReference>
<dbReference type="PROSITE" id="PS50862">
    <property type="entry name" value="AA_TRNA_LIGASE_II"/>
    <property type="match status" value="1"/>
</dbReference>
<dbReference type="FunFam" id="3.30.930.10:FF:000017">
    <property type="entry name" value="Elongation factor P--(R)-beta-lysine ligase"/>
    <property type="match status" value="1"/>
</dbReference>
<dbReference type="SUPFAM" id="SSF55681">
    <property type="entry name" value="Class II aaRS and biotin synthetases"/>
    <property type="match status" value="1"/>
</dbReference>
<comment type="subunit">
    <text evidence="1">Homodimer.</text>
</comment>
<dbReference type="Pfam" id="PF00152">
    <property type="entry name" value="tRNA-synt_2"/>
    <property type="match status" value="1"/>
</dbReference>
<dbReference type="PANTHER" id="PTHR42918:SF6">
    <property type="entry name" value="ELONGATION FACTOR P--(R)-BETA-LYSINE LIGASE"/>
    <property type="match status" value="1"/>
</dbReference>
<keyword evidence="2 7" id="KW-0436">Ligase</keyword>
<evidence type="ECO:0000256" key="2">
    <source>
        <dbReference type="ARBA" id="ARBA00022598"/>
    </source>
</evidence>
<dbReference type="AlphaFoldDB" id="A0A0R2UHU2"/>
<reference evidence="7 8" key="1">
    <citation type="submission" date="2015-10" db="EMBL/GenBank/DDBJ databases">
        <title>Metagenome-Assembled Genomes uncover a global brackish microbiome.</title>
        <authorList>
            <person name="Hugerth L.W."/>
            <person name="Larsson J."/>
            <person name="Alneberg J."/>
            <person name="Lindh M.V."/>
            <person name="Legrand C."/>
            <person name="Pinhassi J."/>
            <person name="Andersson A.F."/>
        </authorList>
    </citation>
    <scope>NUCLEOTIDE SEQUENCE [LARGE SCALE GENOMIC DNA]</scope>
    <source>
        <strain evidence="7">BACL26 MAG-121220-bin70</strain>
    </source>
</reference>
<dbReference type="InterPro" id="IPR018149">
    <property type="entry name" value="Lys-tRNA-synth_II_C"/>
</dbReference>
<name>A0A0R2UHU2_9GAMM</name>
<dbReference type="EC" id="6.1.1.6" evidence="7"/>
<dbReference type="GO" id="GO:0005829">
    <property type="term" value="C:cytosol"/>
    <property type="evidence" value="ECO:0007669"/>
    <property type="project" value="TreeGrafter"/>
</dbReference>
<dbReference type="InterPro" id="IPR004364">
    <property type="entry name" value="Aa-tRNA-synt_II"/>
</dbReference>
<dbReference type="EMBL" id="LICA01000017">
    <property type="protein sequence ID" value="KRO97114.1"/>
    <property type="molecule type" value="Genomic_DNA"/>
</dbReference>
<evidence type="ECO:0000256" key="4">
    <source>
        <dbReference type="ARBA" id="ARBA00022840"/>
    </source>
</evidence>
<evidence type="ECO:0000313" key="7">
    <source>
        <dbReference type="EMBL" id="KRO97114.1"/>
    </source>
</evidence>
<evidence type="ECO:0000313" key="8">
    <source>
        <dbReference type="Proteomes" id="UP000051213"/>
    </source>
</evidence>
<feature type="domain" description="Aminoacyl-transfer RNA synthetases class-II family profile" evidence="6">
    <location>
        <begin position="20"/>
        <end position="315"/>
    </location>
</feature>
<dbReference type="Gene3D" id="3.30.930.10">
    <property type="entry name" value="Bira Bifunctional Protein, Domain 2"/>
    <property type="match status" value="1"/>
</dbReference>
<dbReference type="Proteomes" id="UP000051213">
    <property type="component" value="Unassembled WGS sequence"/>
</dbReference>
<proteinExistence type="predicted"/>
<evidence type="ECO:0000259" key="6">
    <source>
        <dbReference type="PROSITE" id="PS50862"/>
    </source>
</evidence>
<evidence type="ECO:0000256" key="3">
    <source>
        <dbReference type="ARBA" id="ARBA00022741"/>
    </source>
</evidence>
<gene>
    <name evidence="7" type="ORF">ABS24_10490</name>
</gene>
<keyword evidence="4" id="KW-0067">ATP-binding</keyword>
<dbReference type="NCBIfam" id="NF006828">
    <property type="entry name" value="PRK09350.1"/>
    <property type="match status" value="1"/>
</dbReference>
<sequence>MISDWQPGASLVALRRRAQVMSLIRNFFSRHSVMEVDVPLLSKSGVTDVNIDSICATLSGSLAYLQTSPEYFMKRLLASDSGDIYYLGKAFRDGEIGNRHNPEFTLLEWYRCGWDEHQLMFELADLVSQLMDREGASDLKVTKISYADCFHNEFGIDPHQAGLSDLQDLAAGIGSLSWAGETRANCLDLIFSLKVEPQLPKGLVFVYDYPACQAALAAITTAERGNKVSRRFEGFLNGVEIANGYFELCDPVEQRRRFDLDNAARQATGKPVSNIDTKLLDAMHSGLPACAGVALGLDRLLMSDLELKSIDQVMPFSWLRC</sequence>
<organism evidence="7 8">
    <name type="scientific">SAR92 bacterium BACL26 MAG-121220-bin70</name>
    <dbReference type="NCBI Taxonomy" id="1655626"/>
    <lineage>
        <taxon>Bacteria</taxon>
        <taxon>Pseudomonadati</taxon>
        <taxon>Pseudomonadota</taxon>
        <taxon>Gammaproteobacteria</taxon>
        <taxon>Cellvibrionales</taxon>
        <taxon>Porticoccaceae</taxon>
        <taxon>SAR92 clade</taxon>
    </lineage>
</organism>
<dbReference type="PRINTS" id="PR00982">
    <property type="entry name" value="TRNASYNTHLYS"/>
</dbReference>
<dbReference type="GO" id="GO:0000049">
    <property type="term" value="F:tRNA binding"/>
    <property type="evidence" value="ECO:0007669"/>
    <property type="project" value="TreeGrafter"/>
</dbReference>
<dbReference type="InterPro" id="IPR045864">
    <property type="entry name" value="aa-tRNA-synth_II/BPL/LPL"/>
</dbReference>
<dbReference type="GO" id="GO:0004824">
    <property type="term" value="F:lysine-tRNA ligase activity"/>
    <property type="evidence" value="ECO:0007669"/>
    <property type="project" value="UniProtKB-EC"/>
</dbReference>
<comment type="caution">
    <text evidence="7">The sequence shown here is derived from an EMBL/GenBank/DDBJ whole genome shotgun (WGS) entry which is preliminary data.</text>
</comment>
<keyword evidence="3" id="KW-0547">Nucleotide-binding</keyword>
<dbReference type="GO" id="GO:0006430">
    <property type="term" value="P:lysyl-tRNA aminoacylation"/>
    <property type="evidence" value="ECO:0007669"/>
    <property type="project" value="InterPro"/>
</dbReference>
<dbReference type="InterPro" id="IPR004525">
    <property type="entry name" value="EpmA"/>
</dbReference>
<comment type="catalytic activity">
    <reaction evidence="5">
        <text>D-beta-lysine + L-lysyl-[protein] + ATP = N(6)-((3R)-3,6-diaminohexanoyl)-L-lysyl-[protein] + AMP + diphosphate + H(+)</text>
        <dbReference type="Rhea" id="RHEA:83435"/>
        <dbReference type="Rhea" id="RHEA-COMP:9752"/>
        <dbReference type="Rhea" id="RHEA-COMP:20131"/>
        <dbReference type="ChEBI" id="CHEBI:15378"/>
        <dbReference type="ChEBI" id="CHEBI:29969"/>
        <dbReference type="ChEBI" id="CHEBI:30616"/>
        <dbReference type="ChEBI" id="CHEBI:33019"/>
        <dbReference type="ChEBI" id="CHEBI:84138"/>
        <dbReference type="ChEBI" id="CHEBI:156053"/>
        <dbReference type="ChEBI" id="CHEBI:456215"/>
    </reaction>
    <physiologicalReaction direction="left-to-right" evidence="5">
        <dbReference type="Rhea" id="RHEA:83436"/>
    </physiologicalReaction>
</comment>
<evidence type="ECO:0000256" key="5">
    <source>
        <dbReference type="ARBA" id="ARBA00052794"/>
    </source>
</evidence>
<evidence type="ECO:0000256" key="1">
    <source>
        <dbReference type="ARBA" id="ARBA00011738"/>
    </source>
</evidence>